<sequence>MVRSELGLPGAAYRMSTAQVYAAATRYVFEQDTLDMLGFCEVRHEGNSLRAGASVCVVDLPTWAIDFAHPWPETEDHTLHNNGFAPSPFDASAGFRYFPKQIMTWNLFGSKEGVQLETERDRQYASRIDTAHPTIGAEADSKASLDRETGNTTNHLDNVEDIEIPRNQADAPLYLSQTTHSAARTRRRRGNI</sequence>
<evidence type="ECO:0000313" key="3">
    <source>
        <dbReference type="Proteomes" id="UP000800036"/>
    </source>
</evidence>
<dbReference type="EMBL" id="ML976663">
    <property type="protein sequence ID" value="KAF1977644.1"/>
    <property type="molecule type" value="Genomic_DNA"/>
</dbReference>
<evidence type="ECO:0000256" key="1">
    <source>
        <dbReference type="SAM" id="MobiDB-lite"/>
    </source>
</evidence>
<dbReference type="AlphaFoldDB" id="A0A6A5VK51"/>
<evidence type="ECO:0000313" key="2">
    <source>
        <dbReference type="EMBL" id="KAF1977644.1"/>
    </source>
</evidence>
<protein>
    <submittedName>
        <fullName evidence="2">Uncharacterized protein</fullName>
    </submittedName>
</protein>
<reference evidence="2" key="1">
    <citation type="journal article" date="2020" name="Stud. Mycol.">
        <title>101 Dothideomycetes genomes: a test case for predicting lifestyles and emergence of pathogens.</title>
        <authorList>
            <person name="Haridas S."/>
            <person name="Albert R."/>
            <person name="Binder M."/>
            <person name="Bloem J."/>
            <person name="Labutti K."/>
            <person name="Salamov A."/>
            <person name="Andreopoulos B."/>
            <person name="Baker S."/>
            <person name="Barry K."/>
            <person name="Bills G."/>
            <person name="Bluhm B."/>
            <person name="Cannon C."/>
            <person name="Castanera R."/>
            <person name="Culley D."/>
            <person name="Daum C."/>
            <person name="Ezra D."/>
            <person name="Gonzalez J."/>
            <person name="Henrissat B."/>
            <person name="Kuo A."/>
            <person name="Liang C."/>
            <person name="Lipzen A."/>
            <person name="Lutzoni F."/>
            <person name="Magnuson J."/>
            <person name="Mondo S."/>
            <person name="Nolan M."/>
            <person name="Ohm R."/>
            <person name="Pangilinan J."/>
            <person name="Park H.-J."/>
            <person name="Ramirez L."/>
            <person name="Alfaro M."/>
            <person name="Sun H."/>
            <person name="Tritt A."/>
            <person name="Yoshinaga Y."/>
            <person name="Zwiers L.-H."/>
            <person name="Turgeon B."/>
            <person name="Goodwin S."/>
            <person name="Spatafora J."/>
            <person name="Crous P."/>
            <person name="Grigoriev I."/>
        </authorList>
    </citation>
    <scope>NUCLEOTIDE SEQUENCE</scope>
    <source>
        <strain evidence="2">CBS 107.79</strain>
    </source>
</reference>
<feature type="region of interest" description="Disordered" evidence="1">
    <location>
        <begin position="132"/>
        <end position="154"/>
    </location>
</feature>
<organism evidence="2 3">
    <name type="scientific">Bimuria novae-zelandiae CBS 107.79</name>
    <dbReference type="NCBI Taxonomy" id="1447943"/>
    <lineage>
        <taxon>Eukaryota</taxon>
        <taxon>Fungi</taxon>
        <taxon>Dikarya</taxon>
        <taxon>Ascomycota</taxon>
        <taxon>Pezizomycotina</taxon>
        <taxon>Dothideomycetes</taxon>
        <taxon>Pleosporomycetidae</taxon>
        <taxon>Pleosporales</taxon>
        <taxon>Massarineae</taxon>
        <taxon>Didymosphaeriaceae</taxon>
        <taxon>Bimuria</taxon>
    </lineage>
</organism>
<accession>A0A6A5VK51</accession>
<proteinExistence type="predicted"/>
<dbReference type="Proteomes" id="UP000800036">
    <property type="component" value="Unassembled WGS sequence"/>
</dbReference>
<name>A0A6A5VK51_9PLEO</name>
<gene>
    <name evidence="2" type="ORF">BU23DRAFT_565121</name>
</gene>
<feature type="compositionally biased region" description="Basic and acidic residues" evidence="1">
    <location>
        <begin position="139"/>
        <end position="149"/>
    </location>
</feature>
<keyword evidence="3" id="KW-1185">Reference proteome</keyword>